<sequence>MIAALLLMGMLVLLLNLFAIPVGTSNALLISAVLFGSAIILSLMKSKKADK</sequence>
<feature type="transmembrane region" description="Helical" evidence="1">
    <location>
        <begin position="29"/>
        <end position="46"/>
    </location>
</feature>
<dbReference type="RefSeq" id="WP_289215528.1">
    <property type="nucleotide sequence ID" value="NZ_JAPVRC010000003.1"/>
</dbReference>
<keyword evidence="1" id="KW-1133">Transmembrane helix</keyword>
<organism evidence="2 3">
    <name type="scientific">Halobacillus campisalis</name>
    <dbReference type="NCBI Taxonomy" id="435909"/>
    <lineage>
        <taxon>Bacteria</taxon>
        <taxon>Bacillati</taxon>
        <taxon>Bacillota</taxon>
        <taxon>Bacilli</taxon>
        <taxon>Bacillales</taxon>
        <taxon>Bacillaceae</taxon>
        <taxon>Halobacillus</taxon>
    </lineage>
</organism>
<protein>
    <submittedName>
        <fullName evidence="2">Uncharacterized protein</fullName>
    </submittedName>
</protein>
<proteinExistence type="predicted"/>
<comment type="caution">
    <text evidence="2">The sequence shown here is derived from an EMBL/GenBank/DDBJ whole genome shotgun (WGS) entry which is preliminary data.</text>
</comment>
<evidence type="ECO:0000313" key="3">
    <source>
        <dbReference type="Proteomes" id="UP001596494"/>
    </source>
</evidence>
<name>A0ABW2K0V0_9BACI</name>
<keyword evidence="1" id="KW-0812">Transmembrane</keyword>
<reference evidence="3" key="1">
    <citation type="journal article" date="2019" name="Int. J. Syst. Evol. Microbiol.">
        <title>The Global Catalogue of Microorganisms (GCM) 10K type strain sequencing project: providing services to taxonomists for standard genome sequencing and annotation.</title>
        <authorList>
            <consortium name="The Broad Institute Genomics Platform"/>
            <consortium name="The Broad Institute Genome Sequencing Center for Infectious Disease"/>
            <person name="Wu L."/>
            <person name="Ma J."/>
        </authorList>
    </citation>
    <scope>NUCLEOTIDE SEQUENCE [LARGE SCALE GENOMIC DNA]</scope>
    <source>
        <strain evidence="3">CCUG 73951</strain>
    </source>
</reference>
<keyword evidence="3" id="KW-1185">Reference proteome</keyword>
<dbReference type="Proteomes" id="UP001596494">
    <property type="component" value="Unassembled WGS sequence"/>
</dbReference>
<accession>A0ABW2K0V0</accession>
<dbReference type="EMBL" id="JBHTBY010000001">
    <property type="protein sequence ID" value="MFC7319747.1"/>
    <property type="molecule type" value="Genomic_DNA"/>
</dbReference>
<gene>
    <name evidence="2" type="ORF">ACFQMN_02455</name>
</gene>
<evidence type="ECO:0000256" key="1">
    <source>
        <dbReference type="SAM" id="Phobius"/>
    </source>
</evidence>
<keyword evidence="1" id="KW-0472">Membrane</keyword>
<evidence type="ECO:0000313" key="2">
    <source>
        <dbReference type="EMBL" id="MFC7319747.1"/>
    </source>
</evidence>